<dbReference type="Proteomes" id="UP000532147">
    <property type="component" value="Unassembled WGS sequence"/>
</dbReference>
<comment type="caution">
    <text evidence="1">The sequence shown here is derived from an EMBL/GenBank/DDBJ whole genome shotgun (WGS) entry which is preliminary data.</text>
</comment>
<organism evidence="1 2">
    <name type="scientific">Acinetobacter terrae</name>
    <dbReference type="NCBI Taxonomy" id="2731247"/>
    <lineage>
        <taxon>Bacteria</taxon>
        <taxon>Pseudomonadati</taxon>
        <taxon>Pseudomonadota</taxon>
        <taxon>Gammaproteobacteria</taxon>
        <taxon>Moraxellales</taxon>
        <taxon>Moraxellaceae</taxon>
        <taxon>Acinetobacter</taxon>
        <taxon>Acinetobacter Taxon 24</taxon>
    </lineage>
</organism>
<accession>A0A8E4H5K1</accession>
<dbReference type="EMBL" id="JABERH010000029">
    <property type="protein sequence ID" value="NNH39441.1"/>
    <property type="molecule type" value="Genomic_DNA"/>
</dbReference>
<name>A0A8E4H5K1_9GAMM</name>
<evidence type="ECO:0000313" key="2">
    <source>
        <dbReference type="Proteomes" id="UP000532147"/>
    </source>
</evidence>
<proteinExistence type="predicted"/>
<protein>
    <submittedName>
        <fullName evidence="1">DUF1376 domain-containing protein</fullName>
    </submittedName>
</protein>
<dbReference type="RefSeq" id="WP_171534979.1">
    <property type="nucleotide sequence ID" value="NZ_JABERH010000029.1"/>
</dbReference>
<gene>
    <name evidence="1" type="ORF">HLH11_12515</name>
</gene>
<sequence>MKDISPVVVSPLVQNLVVPPLVPPKCDLTSFPYLAIEVNNFLSSHEWISFSYVEKVAFFNLLLKSWHQIPCSSLPNDDVLLKYFSGVGQKWGKIEENVLSKWVLASDGRYYHPYVAKRALEAWLIKLNASLDANKGNEKRWNVSIDSSELLVDLEEALQCLKILNPTSKTLESHVLKAIVRANKHIDNYVNLSGGDPNINKYNQTKKILNKKEDINTPWERNDLISQILESKRKN</sequence>
<evidence type="ECO:0000313" key="1">
    <source>
        <dbReference type="EMBL" id="NNH39441.1"/>
    </source>
</evidence>
<dbReference type="AlphaFoldDB" id="A0A8E4H5K1"/>
<reference evidence="1 2" key="1">
    <citation type="submission" date="2020-04" db="EMBL/GenBank/DDBJ databases">
        <title>Acinetobacter Taxon 24.</title>
        <authorList>
            <person name="Nemec A."/>
            <person name="Radolfova-Krizova L."/>
            <person name="Higgins P.G."/>
            <person name="Spanelova P."/>
        </authorList>
    </citation>
    <scope>NUCLEOTIDE SEQUENCE [LARGE SCALE GENOMIC DNA]</scope>
    <source>
        <strain evidence="1 2">ANC 4280</strain>
    </source>
</reference>